<keyword evidence="6" id="KW-1185">Reference proteome</keyword>
<dbReference type="Gene3D" id="3.60.21.10">
    <property type="match status" value="1"/>
</dbReference>
<evidence type="ECO:0000313" key="6">
    <source>
        <dbReference type="Proteomes" id="UP000052258"/>
    </source>
</evidence>
<name>A0A0J8GCH7_9LIST</name>
<comment type="cofactor">
    <cofactor evidence="4">
        <name>Mn(2+)</name>
        <dbReference type="ChEBI" id="CHEBI:29035"/>
    </cofactor>
</comment>
<evidence type="ECO:0000256" key="4">
    <source>
        <dbReference type="HAMAP-Rule" id="MF_01854"/>
    </source>
</evidence>
<accession>A0A0J8GCH7</accession>
<evidence type="ECO:0000256" key="3">
    <source>
        <dbReference type="ARBA" id="ARBA00023277"/>
    </source>
</evidence>
<evidence type="ECO:0000256" key="2">
    <source>
        <dbReference type="ARBA" id="ARBA00023211"/>
    </source>
</evidence>
<organism evidence="5 6">
    <name type="scientific">Listeria fleischmannii 1991</name>
    <dbReference type="NCBI Taxonomy" id="1430899"/>
    <lineage>
        <taxon>Bacteria</taxon>
        <taxon>Bacillati</taxon>
        <taxon>Bacillota</taxon>
        <taxon>Bacilli</taxon>
        <taxon>Bacillales</taxon>
        <taxon>Listeriaceae</taxon>
        <taxon>Listeria</taxon>
    </lineage>
</organism>
<comment type="pathway">
    <text evidence="4">Carbohydrate biosynthesis; gluconeogenesis.</text>
</comment>
<keyword evidence="2 4" id="KW-0464">Manganese</keyword>
<dbReference type="OrthoDB" id="9779903at2"/>
<dbReference type="Proteomes" id="UP000052258">
    <property type="component" value="Unassembled WGS sequence"/>
</dbReference>
<dbReference type="GO" id="GO:0042132">
    <property type="term" value="F:fructose 1,6-bisphosphate 1-phosphatase activity"/>
    <property type="evidence" value="ECO:0007669"/>
    <property type="project" value="UniProtKB-UniRule"/>
</dbReference>
<dbReference type="InterPro" id="IPR009164">
    <property type="entry name" value="FBPtase_class3"/>
</dbReference>
<dbReference type="PATRIC" id="fig|1430899.3.peg.859"/>
<comment type="similarity">
    <text evidence="4">Belongs to the FBPase class 3 family.</text>
</comment>
<dbReference type="PIRSF" id="PIRSF000906">
    <property type="entry name" value="FBPtase_Bacill"/>
    <property type="match status" value="1"/>
</dbReference>
<dbReference type="EMBL" id="AZHO01000008">
    <property type="protein sequence ID" value="KMT60397.1"/>
    <property type="molecule type" value="Genomic_DNA"/>
</dbReference>
<keyword evidence="1 4" id="KW-0378">Hydrolase</keyword>
<protein>
    <recommendedName>
        <fullName evidence="4">Fructose-1,6-bisphosphatase class 3</fullName>
        <shortName evidence="4">FBPase class 3</shortName>
        <ecNumber evidence="4">3.1.3.11</ecNumber>
    </recommendedName>
    <alternativeName>
        <fullName evidence="4">D-fructose-1,6-bisphosphate 1-phosphohydrolase class 3</fullName>
    </alternativeName>
</protein>
<sequence length="656" mass="75366">MEETNLKYLNLLAKSYPTIAKTATEIINLEAILNLPKGTEHFLSDIHGEYSAFLQVLRNGSGVVKRKIHDVFGNQLSETEINTLATLVYYPEQKLDLLLESEENPALFYKKTLFQLVELCQYVSSKYTRSKVRKAMPEDFSYILEELLHENDNDQDKELYYAEIIQSIISLNRAKEFIAALSKLIQRLVVDHLHVVGDVYDRGPYPDKIMDTLMDYHSIDFQWGNHDMLWMGAASGSAVCLANVVRISARYLNLDILEDSYGISLRPLALFADEVYEKDPCTCFQPKNETSMTYSHAEIAQIARMHKAIAVIQFKLEGPIISRHPEFEMDSRRVLDFIDFKNGTFSVKGHDYPLLDQHFPTINPNDPYRLTEEEEEVIEKLLASFKNCERLQKHVQFLYAKGSMFLTYNGNLLYHGCIPMEKDGSFMSLELRGEKYAGKNLFVQFEHLAREAYYLPFKQPEKEYALDIMWYLWTGAASSLFGKSEMTTFERYFIADKKTHVEEKNAYYNLRNDTSICKKILREFGLDDSGHIINGHTPVKEGNGESAIKADGKMLVIDGGFSKAYHKTTGLAGYTLLYNSYGLQLVSHQPFTTTEEAIQNETDILSTRKVIETEIKRKRVSDTDIGKELKQQVYDLKCLLEAYRKGYLNERNSASS</sequence>
<dbReference type="GO" id="GO:0006094">
    <property type="term" value="P:gluconeogenesis"/>
    <property type="evidence" value="ECO:0007669"/>
    <property type="project" value="UniProtKB-UniRule"/>
</dbReference>
<dbReference type="EC" id="3.1.3.11" evidence="4"/>
<dbReference type="HAMAP" id="MF_01854">
    <property type="entry name" value="FBPase_class3"/>
    <property type="match status" value="1"/>
</dbReference>
<keyword evidence="3 4" id="KW-0119">Carbohydrate metabolism</keyword>
<gene>
    <name evidence="4" type="primary">fbp</name>
    <name evidence="5" type="ORF">X560_0834</name>
</gene>
<comment type="caution">
    <text evidence="5">The sequence shown here is derived from an EMBL/GenBank/DDBJ whole genome shotgun (WGS) entry which is preliminary data.</text>
</comment>
<proteinExistence type="inferred from homology"/>
<evidence type="ECO:0000313" key="5">
    <source>
        <dbReference type="EMBL" id="KMT60397.1"/>
    </source>
</evidence>
<dbReference type="Pfam" id="PF06874">
    <property type="entry name" value="FBPase_2"/>
    <property type="match status" value="1"/>
</dbReference>
<evidence type="ECO:0000256" key="1">
    <source>
        <dbReference type="ARBA" id="ARBA00022801"/>
    </source>
</evidence>
<dbReference type="SUPFAM" id="SSF56300">
    <property type="entry name" value="Metallo-dependent phosphatases"/>
    <property type="match status" value="1"/>
</dbReference>
<reference evidence="5 6" key="1">
    <citation type="journal article" date="2015" name="Genome Biol. Evol.">
        <title>Comparative Genomics of Listeria Sensu Lato: Genus-Wide Differences in Evolutionary Dynamics and the Progressive Gain of Complex, Potentially Pathogenicity-Related Traits through Lateral Gene Transfer.</title>
        <authorList>
            <person name="Chiara M."/>
            <person name="Caruso M."/>
            <person name="D'Erchia A.M."/>
            <person name="Manzari C."/>
            <person name="Fraccalvieri R."/>
            <person name="Goffredo E."/>
            <person name="Latorre L."/>
            <person name="Miccolupo A."/>
            <person name="Padalino I."/>
            <person name="Santagada G."/>
            <person name="Chiocco D."/>
            <person name="Pesole G."/>
            <person name="Horner D.S."/>
            <person name="Parisi A."/>
        </authorList>
    </citation>
    <scope>NUCLEOTIDE SEQUENCE [LARGE SCALE GENOMIC DNA]</scope>
    <source>
        <strain evidence="5 6">1991</strain>
    </source>
</reference>
<dbReference type="UniPathway" id="UPA00138"/>
<dbReference type="RefSeq" id="WP_059139952.1">
    <property type="nucleotide sequence ID" value="NZ_KQ130611.1"/>
</dbReference>
<dbReference type="AlphaFoldDB" id="A0A0J8GCH7"/>
<comment type="catalytic activity">
    <reaction evidence="4">
        <text>beta-D-fructose 1,6-bisphosphate + H2O = beta-D-fructose 6-phosphate + phosphate</text>
        <dbReference type="Rhea" id="RHEA:11064"/>
        <dbReference type="ChEBI" id="CHEBI:15377"/>
        <dbReference type="ChEBI" id="CHEBI:32966"/>
        <dbReference type="ChEBI" id="CHEBI:43474"/>
        <dbReference type="ChEBI" id="CHEBI:57634"/>
        <dbReference type="EC" id="3.1.3.11"/>
    </reaction>
</comment>
<dbReference type="InterPro" id="IPR029052">
    <property type="entry name" value="Metallo-depent_PP-like"/>
</dbReference>